<feature type="signal peptide" evidence="1">
    <location>
        <begin position="1"/>
        <end position="37"/>
    </location>
</feature>
<protein>
    <recommendedName>
        <fullName evidence="4">TonB-dependent receptor</fullName>
    </recommendedName>
</protein>
<name>A0A2N9M0R4_9BACT</name>
<evidence type="ECO:0000313" key="2">
    <source>
        <dbReference type="EMBL" id="SPE29047.1"/>
    </source>
</evidence>
<feature type="chain" id="PRO_5014977384" description="TonB-dependent receptor" evidence="1">
    <location>
        <begin position="38"/>
        <end position="887"/>
    </location>
</feature>
<dbReference type="OrthoDB" id="104098at2"/>
<evidence type="ECO:0000256" key="1">
    <source>
        <dbReference type="SAM" id="SignalP"/>
    </source>
</evidence>
<sequence>MKNVGWFSRLLNQQPSFAMFLGMLVAMFLAAACIAVAQNPAAPAAPEAQMSVPTGYSIHESIDLGGRMVGTSGSGAMYDTMVNLHTGPRVLGETFQLHALPGTKKTPLDDMQVFASGFGGDPFSFAKMDFSKGKYYEFSGIFRRDRQYFDYDLLSNPGIPGGYSIPIGPSTAPTGSYAWPQATQSPFMYNTVRRMTDTNLTVLPVSTFTFRFAYVKNIFQGPSLSPSGNSVAGQEILLQEFQRNSADDFTGAVDWKPVQGTKLTFEEQVDHYKGDSYFTMAPQFLNVQEANGTKVSLLDSFQQFVPYGYSTSTGAFSAASNCNATSMGNSSTILYANPNGGLPIVDPACNVISSYSRSQPTREIFPTEILRFQSSSIRNLSMNGNIRYTDANMNLANYYEQFQGLQGANRSIAYGGYANAKREVMAFDYGVVWQATKTVSLEEQVNYNNAHQPGVAGLTSGTTVTVPTTAGQETINNTNLTTCTTINSTTTSPAGCKPTTSGVTGGPAIGGTQAGYFGQMFTTNNFTISWDATPRSTFSLTYRYQDHLISEGQGTAPHNIPVPLNNTTSGEVTIHENGGVFTAALHPSSNWDLNGSAELMYNDNAFTPMGFRQLQHFRVHTIYRAKSWATVSGAFNDLERHNNTSNNQNFPGNTTAYFGPLNHVDHSRVVSLGTELFPNERYGLDLNYSYSDVYMADNTCFQGAAGVMPGGTVAPGAAVQGGTLCGAVSAGHGANNVLFGPVRDFMDAPTQYASAAFMYSPVKQVHSNFGYRITSVNGSRLFTDASDVNGSLVNTYQSPYLNFSWESRPGLIWKADYNFFDYGEGGRSGAQYCNANPALAVGSTSAPVVPCSSVANTAMSPGTPVYGFTAPREFHANNLTLGVHYQF</sequence>
<accession>A0A2N9M0R4</accession>
<evidence type="ECO:0008006" key="4">
    <source>
        <dbReference type="Google" id="ProtNLM"/>
    </source>
</evidence>
<dbReference type="AlphaFoldDB" id="A0A2N9M0R4"/>
<gene>
    <name evidence="2" type="ORF">SBA5_70136</name>
</gene>
<reference evidence="3" key="1">
    <citation type="submission" date="2018-02" db="EMBL/GenBank/DDBJ databases">
        <authorList>
            <person name="Hausmann B."/>
        </authorList>
    </citation>
    <scope>NUCLEOTIDE SEQUENCE [LARGE SCALE GENOMIC DNA]</scope>
    <source>
        <strain evidence="3">Peat soil MAG SbA5</strain>
    </source>
</reference>
<dbReference type="EMBL" id="OKRB01000130">
    <property type="protein sequence ID" value="SPE29047.1"/>
    <property type="molecule type" value="Genomic_DNA"/>
</dbReference>
<proteinExistence type="predicted"/>
<dbReference type="Proteomes" id="UP000239735">
    <property type="component" value="Unassembled WGS sequence"/>
</dbReference>
<keyword evidence="1" id="KW-0732">Signal</keyword>
<dbReference type="PROSITE" id="PS51257">
    <property type="entry name" value="PROKAR_LIPOPROTEIN"/>
    <property type="match status" value="1"/>
</dbReference>
<evidence type="ECO:0000313" key="3">
    <source>
        <dbReference type="Proteomes" id="UP000239735"/>
    </source>
</evidence>
<organism evidence="2 3">
    <name type="scientific">Candidatus Sulfuritelmatomonas gaucii</name>
    <dbReference type="NCBI Taxonomy" id="2043161"/>
    <lineage>
        <taxon>Bacteria</taxon>
        <taxon>Pseudomonadati</taxon>
        <taxon>Acidobacteriota</taxon>
        <taxon>Terriglobia</taxon>
        <taxon>Terriglobales</taxon>
        <taxon>Acidobacteriaceae</taxon>
        <taxon>Candidatus Sulfuritelmatomonas</taxon>
    </lineage>
</organism>